<proteinExistence type="predicted"/>
<evidence type="ECO:0000313" key="1">
    <source>
        <dbReference type="EMBL" id="CAB4994075.1"/>
    </source>
</evidence>
<name>A0A6J7NP56_9ZZZZ</name>
<dbReference type="Gene3D" id="3.40.50.720">
    <property type="entry name" value="NAD(P)-binding Rossmann-like Domain"/>
    <property type="match status" value="1"/>
</dbReference>
<accession>A0A6J7NP56</accession>
<organism evidence="1">
    <name type="scientific">freshwater metagenome</name>
    <dbReference type="NCBI Taxonomy" id="449393"/>
    <lineage>
        <taxon>unclassified sequences</taxon>
        <taxon>metagenomes</taxon>
        <taxon>ecological metagenomes</taxon>
    </lineage>
</organism>
<sequence>MTQNLGSIRTSNSYSPRLKAGVRYSNTFSGDRERVVVGNFDHSIELHHNGARTIIEMLTGAKSIEEIKAQAGICEDELDSILATLHSHNFLDIRQNKIVLANRFHSSVPSIAAKAKKRKVEERDPALQLLQNRLAPELSEITWRAGVDDGGVEVISARQDYEIEIFGNSRIAVLLYGILLGSGVTNTQMGPLGVRDNQTISHRDIGSTYLRASDVGSSFRLKLSELAKEFTLFPISSESKKHEKKEKSLRIYVGDPTKEDLSTGLISQWMRQRLDFFLISTPHGGGITWGPLVKPGKTPCLRCIDISRKEQGDISQYLENGAEEMESSIAAAHEIAGRISQEILYYVDGNDESLVGARTRFHSGALCNREHITYALHPRCGCAWE</sequence>
<protein>
    <submittedName>
        <fullName evidence="1">Unannotated protein</fullName>
    </submittedName>
</protein>
<gene>
    <name evidence="1" type="ORF">UFOPK4035_00365</name>
</gene>
<reference evidence="1" key="1">
    <citation type="submission" date="2020-05" db="EMBL/GenBank/DDBJ databases">
        <authorList>
            <person name="Chiriac C."/>
            <person name="Salcher M."/>
            <person name="Ghai R."/>
            <person name="Kavagutti S V."/>
        </authorList>
    </citation>
    <scope>NUCLEOTIDE SEQUENCE</scope>
</reference>
<dbReference type="EMBL" id="CAFBOX010000041">
    <property type="protein sequence ID" value="CAB4994075.1"/>
    <property type="molecule type" value="Genomic_DNA"/>
</dbReference>
<dbReference type="AlphaFoldDB" id="A0A6J7NP56"/>